<sequence length="79" mass="9174">MIQLFIPDFIKNRIVQFSLALSIPLDIALSGTIKHLLILFGLPYLASIALYCLMNPRKAPIKPRISEQYRPLKYKKNRF</sequence>
<reference evidence="3 5" key="2">
    <citation type="submission" date="2018-06" db="EMBL/GenBank/DDBJ databases">
        <authorList>
            <consortium name="Pathogen Informatics"/>
            <person name="Doyle S."/>
        </authorList>
    </citation>
    <scope>NUCLEOTIDE SEQUENCE [LARGE SCALE GENOMIC DNA]</scope>
    <source>
        <strain evidence="3 5">NCTC12376</strain>
    </source>
</reference>
<dbReference type="EMBL" id="UGOW01000001">
    <property type="protein sequence ID" value="STY19025.1"/>
    <property type="molecule type" value="Genomic_DNA"/>
</dbReference>
<evidence type="ECO:0000256" key="1">
    <source>
        <dbReference type="SAM" id="Phobius"/>
    </source>
</evidence>
<dbReference type="RefSeq" id="WP_058474462.1">
    <property type="nucleotide sequence ID" value="NZ_CAAAIL010000016.1"/>
</dbReference>
<organism evidence="3 5">
    <name type="scientific">Legionella quateirensis</name>
    <dbReference type="NCBI Taxonomy" id="45072"/>
    <lineage>
        <taxon>Bacteria</taxon>
        <taxon>Pseudomonadati</taxon>
        <taxon>Pseudomonadota</taxon>
        <taxon>Gammaproteobacteria</taxon>
        <taxon>Legionellales</taxon>
        <taxon>Legionellaceae</taxon>
        <taxon>Legionella</taxon>
    </lineage>
</organism>
<keyword evidence="1" id="KW-1133">Transmembrane helix</keyword>
<accession>A0A378KWS1</accession>
<dbReference type="Proteomes" id="UP000054639">
    <property type="component" value="Unassembled WGS sequence"/>
</dbReference>
<keyword evidence="1" id="KW-0472">Membrane</keyword>
<gene>
    <name evidence="2" type="ORF">Lqua_2309</name>
    <name evidence="3" type="ORF">NCTC12376_02851</name>
</gene>
<dbReference type="AlphaFoldDB" id="A0A378KWS1"/>
<name>A0A378KWS1_9GAMM</name>
<evidence type="ECO:0000313" key="2">
    <source>
        <dbReference type="EMBL" id="KTD46206.1"/>
    </source>
</evidence>
<dbReference type="EMBL" id="LNYR01000034">
    <property type="protein sequence ID" value="KTD46206.1"/>
    <property type="molecule type" value="Genomic_DNA"/>
</dbReference>
<proteinExistence type="predicted"/>
<dbReference type="OrthoDB" id="5652772at2"/>
<evidence type="ECO:0000313" key="4">
    <source>
        <dbReference type="Proteomes" id="UP000054639"/>
    </source>
</evidence>
<protein>
    <submittedName>
        <fullName evidence="3">Uncharacterized protein</fullName>
    </submittedName>
</protein>
<dbReference type="Proteomes" id="UP000254230">
    <property type="component" value="Unassembled WGS sequence"/>
</dbReference>
<keyword evidence="4" id="KW-1185">Reference proteome</keyword>
<keyword evidence="1" id="KW-0812">Transmembrane</keyword>
<reference evidence="2 4" key="1">
    <citation type="submission" date="2015-11" db="EMBL/GenBank/DDBJ databases">
        <title>Genomic analysis of 38 Legionella species identifies large and diverse effector repertoires.</title>
        <authorList>
            <person name="Burstein D."/>
            <person name="Amaro F."/>
            <person name="Zusman T."/>
            <person name="Lifshitz Z."/>
            <person name="Cohen O."/>
            <person name="Gilbert J.A."/>
            <person name="Pupko T."/>
            <person name="Shuman H.A."/>
            <person name="Segal G."/>
        </authorList>
    </citation>
    <scope>NUCLEOTIDE SEQUENCE [LARGE SCALE GENOMIC DNA]</scope>
    <source>
        <strain evidence="2 4">ATCC 49507</strain>
    </source>
</reference>
<dbReference type="STRING" id="45072.Lqua_2309"/>
<feature type="transmembrane region" description="Helical" evidence="1">
    <location>
        <begin position="35"/>
        <end position="54"/>
    </location>
</feature>
<evidence type="ECO:0000313" key="5">
    <source>
        <dbReference type="Proteomes" id="UP000254230"/>
    </source>
</evidence>
<evidence type="ECO:0000313" key="3">
    <source>
        <dbReference type="EMBL" id="STY19025.1"/>
    </source>
</evidence>